<gene>
    <name evidence="5" type="ORF">CWE22_04660</name>
</gene>
<dbReference type="Proteomes" id="UP000287766">
    <property type="component" value="Unassembled WGS sequence"/>
</dbReference>
<evidence type="ECO:0000256" key="2">
    <source>
        <dbReference type="ARBA" id="ARBA00022741"/>
    </source>
</evidence>
<dbReference type="Gene3D" id="3.40.50.300">
    <property type="entry name" value="P-loop containing nucleotide triphosphate hydrolases"/>
    <property type="match status" value="1"/>
</dbReference>
<dbReference type="PANTHER" id="PTHR30258">
    <property type="entry name" value="TYPE II SECRETION SYSTEM PROTEIN GSPE-RELATED"/>
    <property type="match status" value="1"/>
</dbReference>
<keyword evidence="3" id="KW-0067">ATP-binding</keyword>
<evidence type="ECO:0000313" key="5">
    <source>
        <dbReference type="EMBL" id="RUO41460.1"/>
    </source>
</evidence>
<keyword evidence="6" id="KW-1185">Reference proteome</keyword>
<accession>A0A7Z6ZUT9</accession>
<feature type="domain" description="Bacterial type II secretion system protein E" evidence="4">
    <location>
        <begin position="110"/>
        <end position="456"/>
    </location>
</feature>
<evidence type="ECO:0000256" key="3">
    <source>
        <dbReference type="ARBA" id="ARBA00022840"/>
    </source>
</evidence>
<protein>
    <recommendedName>
        <fullName evidence="4">Bacterial type II secretion system protein E domain-containing protein</fullName>
    </recommendedName>
</protein>
<dbReference type="InterPro" id="IPR027417">
    <property type="entry name" value="P-loop_NTPase"/>
</dbReference>
<keyword evidence="2" id="KW-0547">Nucleotide-binding</keyword>
<organism evidence="5 6">
    <name type="scientific">Pseudidiomarina aestuarii</name>
    <dbReference type="NCBI Taxonomy" id="624146"/>
    <lineage>
        <taxon>Bacteria</taxon>
        <taxon>Pseudomonadati</taxon>
        <taxon>Pseudomonadota</taxon>
        <taxon>Gammaproteobacteria</taxon>
        <taxon>Alteromonadales</taxon>
        <taxon>Idiomarinaceae</taxon>
        <taxon>Pseudidiomarina</taxon>
    </lineage>
</organism>
<comment type="similarity">
    <text evidence="1">Belongs to the GSP E family.</text>
</comment>
<dbReference type="Pfam" id="PF00437">
    <property type="entry name" value="T2SSE"/>
    <property type="match status" value="1"/>
</dbReference>
<reference evidence="6" key="1">
    <citation type="journal article" date="2018" name="Front. Microbiol.">
        <title>Genome-Based Analysis Reveals the Taxonomy and Diversity of the Family Idiomarinaceae.</title>
        <authorList>
            <person name="Liu Y."/>
            <person name="Lai Q."/>
            <person name="Shao Z."/>
        </authorList>
    </citation>
    <scope>NUCLEOTIDE SEQUENCE [LARGE SCALE GENOMIC DNA]</scope>
    <source>
        <strain evidence="6">KYW314</strain>
    </source>
</reference>
<dbReference type="SUPFAM" id="SSF52540">
    <property type="entry name" value="P-loop containing nucleoside triphosphate hydrolases"/>
    <property type="match status" value="1"/>
</dbReference>
<dbReference type="Gene3D" id="3.30.450.90">
    <property type="match status" value="1"/>
</dbReference>
<evidence type="ECO:0000256" key="1">
    <source>
        <dbReference type="ARBA" id="ARBA00006611"/>
    </source>
</evidence>
<proteinExistence type="inferred from homology"/>
<dbReference type="GO" id="GO:0005886">
    <property type="term" value="C:plasma membrane"/>
    <property type="evidence" value="ECO:0007669"/>
    <property type="project" value="TreeGrafter"/>
</dbReference>
<evidence type="ECO:0000313" key="6">
    <source>
        <dbReference type="Proteomes" id="UP000287766"/>
    </source>
</evidence>
<dbReference type="EMBL" id="PIPR01000001">
    <property type="protein sequence ID" value="RUO41460.1"/>
    <property type="molecule type" value="Genomic_DNA"/>
</dbReference>
<name>A0A7Z6ZUT9_9GAMM</name>
<evidence type="ECO:0000259" key="4">
    <source>
        <dbReference type="Pfam" id="PF00437"/>
    </source>
</evidence>
<dbReference type="InterPro" id="IPR001482">
    <property type="entry name" value="T2SS/T4SS_dom"/>
</dbReference>
<dbReference type="PANTHER" id="PTHR30258:SF2">
    <property type="entry name" value="COMG OPERON PROTEIN 1"/>
    <property type="match status" value="1"/>
</dbReference>
<dbReference type="GO" id="GO:0016887">
    <property type="term" value="F:ATP hydrolysis activity"/>
    <property type="evidence" value="ECO:0007669"/>
    <property type="project" value="TreeGrafter"/>
</dbReference>
<dbReference type="GO" id="GO:0005524">
    <property type="term" value="F:ATP binding"/>
    <property type="evidence" value="ECO:0007669"/>
    <property type="project" value="UniProtKB-KW"/>
</dbReference>
<dbReference type="AlphaFoldDB" id="A0A7Z6ZUT9"/>
<dbReference type="RefSeq" id="WP_169930196.1">
    <property type="nucleotide sequence ID" value="NZ_PIPR01000001.1"/>
</dbReference>
<comment type="caution">
    <text evidence="5">The sequence shown here is derived from an EMBL/GenBank/DDBJ whole genome shotgun (WGS) entry which is preliminary data.</text>
</comment>
<sequence>MNTTDHVGFAAHQVNLQLLDYCLALAEQEQPVFALCSQDGWLVSTVVAWGSQPQTLVNLMCLMELQTSGFRYRSVEPEHVIRNLLHDADDLRKVKRQTESAVVLDQTRAQQALEDLVVQAIQLQASDIHLVFQPSVATLAFRVHGRLVSRVERGREVLAAAIAAALNTRSDDFHELFDEQRLSSASISLTVVHDEQPKSLRLRVQKSPTRSGFAVTMRLQYEQQTIKSLAELGMPIDMVESLSTMIRTGHGLILVAGPTGQGKSTTLAAMNLVIPAAHKVISLEDPIEIIQPQIEQKPVLADHPELNFANMVKVALREDPDVISISEIRDSATAKAAYTAALTGHLVSATVHAHDCLGVIQRLLDLGVSGSMLAQPGVLQGILAQRLEPILCHACQGIEEGIEAAGKMDTTCTRCLGSGVTGRRWRGELLCLDDFLRAAIRHENLAECQRILVTRGWPSLASTQPILVSHQRSVEETSCV</sequence>